<feature type="chain" id="PRO_5039075126" description="Lipoprotein" evidence="1">
    <location>
        <begin position="23"/>
        <end position="220"/>
    </location>
</feature>
<sequence length="220" mass="25421">MFYKTKKLLLGFLAFLSVLLIAGCQPQKEPVDFTKNPQGTWQWTEQQLTLQKVFLATNVESRAAALMLDDLDNVNMTMTIKDKTVELKYRFDYLRIYEDQYKGQNLTTPDFKTYVQKKTEDLKAYVATLQHTKITVDEANYAYDYTLTGTIDPDNHTITFPETPTFLSRIILGPTSNPLEAMTYNYTVEGKQMTLSAEGKNDKGLKLVMRLRFNYTEENK</sequence>
<organism evidence="2 3">
    <name type="scientific">Granulicatella adiacens ATCC 49175</name>
    <dbReference type="NCBI Taxonomy" id="638301"/>
    <lineage>
        <taxon>Bacteria</taxon>
        <taxon>Bacillati</taxon>
        <taxon>Bacillota</taxon>
        <taxon>Bacilli</taxon>
        <taxon>Lactobacillales</taxon>
        <taxon>Carnobacteriaceae</taxon>
        <taxon>Granulicatella</taxon>
    </lineage>
</organism>
<dbReference type="Proteomes" id="UP000005926">
    <property type="component" value="Unassembled WGS sequence"/>
</dbReference>
<dbReference type="EMBL" id="ACKZ01000013">
    <property type="protein sequence ID" value="EEW37650.1"/>
    <property type="molecule type" value="Genomic_DNA"/>
</dbReference>
<dbReference type="HOGENOM" id="CLU_102187_0_0_9"/>
<gene>
    <name evidence="2" type="ORF">HMPREF0444_0616</name>
</gene>
<protein>
    <recommendedName>
        <fullName evidence="4">Lipoprotein</fullName>
    </recommendedName>
</protein>
<evidence type="ECO:0000313" key="3">
    <source>
        <dbReference type="Proteomes" id="UP000005926"/>
    </source>
</evidence>
<dbReference type="STRING" id="638301.HMPREF0444_0616"/>
<evidence type="ECO:0000313" key="2">
    <source>
        <dbReference type="EMBL" id="EEW37650.1"/>
    </source>
</evidence>
<accession>C8NFC1</accession>
<keyword evidence="3" id="KW-1185">Reference proteome</keyword>
<name>C8NFC1_9LACT</name>
<feature type="signal peptide" evidence="1">
    <location>
        <begin position="1"/>
        <end position="22"/>
    </location>
</feature>
<evidence type="ECO:0008006" key="4">
    <source>
        <dbReference type="Google" id="ProtNLM"/>
    </source>
</evidence>
<keyword evidence="1" id="KW-0732">Signal</keyword>
<dbReference type="AlphaFoldDB" id="C8NFC1"/>
<dbReference type="eggNOG" id="ENOG5033SIR">
    <property type="taxonomic scope" value="Bacteria"/>
</dbReference>
<dbReference type="PROSITE" id="PS51257">
    <property type="entry name" value="PROKAR_LIPOPROTEIN"/>
    <property type="match status" value="1"/>
</dbReference>
<comment type="caution">
    <text evidence="2">The sequence shown here is derived from an EMBL/GenBank/DDBJ whole genome shotgun (WGS) entry which is preliminary data.</text>
</comment>
<dbReference type="RefSeq" id="WP_005605837.1">
    <property type="nucleotide sequence ID" value="NZ_CP102283.1"/>
</dbReference>
<dbReference type="GeneID" id="78413054"/>
<evidence type="ECO:0000256" key="1">
    <source>
        <dbReference type="SAM" id="SignalP"/>
    </source>
</evidence>
<reference evidence="2 3" key="1">
    <citation type="submission" date="2009-08" db="EMBL/GenBank/DDBJ databases">
        <authorList>
            <person name="Muzny D."/>
            <person name="Qin X."/>
            <person name="Deng J."/>
            <person name="Jiang H."/>
            <person name="Liu Y."/>
            <person name="Qu J."/>
            <person name="Song X.-Z."/>
            <person name="Zhang L."/>
            <person name="Thornton R."/>
            <person name="Coyle M."/>
            <person name="Francisco L."/>
            <person name="Jackson L."/>
            <person name="Javaid M."/>
            <person name="Korchina V."/>
            <person name="Kovar C."/>
            <person name="Mata R."/>
            <person name="Mathew T."/>
            <person name="Ngo R."/>
            <person name="Nguyen L."/>
            <person name="Nguyen N."/>
            <person name="Okwuonu G."/>
            <person name="Ongeri F."/>
            <person name="Pham C."/>
            <person name="Simmons D."/>
            <person name="Wilczek-Boney K."/>
            <person name="Hale W."/>
            <person name="Jakkamsetti A."/>
            <person name="Pham P."/>
            <person name="Ruth R."/>
            <person name="San Lucas F."/>
            <person name="Warren J."/>
            <person name="Zhang J."/>
            <person name="Zhao Z."/>
            <person name="Zhou C."/>
            <person name="Zhu D."/>
            <person name="Lee S."/>
            <person name="Bess C."/>
            <person name="Blankenburg K."/>
            <person name="Forbes L."/>
            <person name="Fu Q."/>
            <person name="Gubbala S."/>
            <person name="Hirani K."/>
            <person name="Jayaseelan J.C."/>
            <person name="Lara F."/>
            <person name="Munidasa M."/>
            <person name="Palculict T."/>
            <person name="Patil S."/>
            <person name="Pu L.-L."/>
            <person name="Saada N."/>
            <person name="Tang L."/>
            <person name="Weissenberger G."/>
            <person name="Zhu Y."/>
            <person name="Hemphill L."/>
            <person name="Shang Y."/>
            <person name="Youmans B."/>
            <person name="Ayvaz T."/>
            <person name="Ross M."/>
            <person name="Santibanez J."/>
            <person name="Aqrawi P."/>
            <person name="Gross S."/>
            <person name="Joshi V."/>
            <person name="Fowler G."/>
            <person name="Nazareth L."/>
            <person name="Reid J."/>
            <person name="Worley K."/>
            <person name="Petrosino J."/>
            <person name="Highlander S."/>
            <person name="Gibbs R."/>
        </authorList>
    </citation>
    <scope>NUCLEOTIDE SEQUENCE [LARGE SCALE GENOMIC DNA]</scope>
    <source>
        <strain evidence="2 3">ATCC 49175</strain>
    </source>
</reference>
<proteinExistence type="predicted"/>